<evidence type="ECO:0000313" key="8">
    <source>
        <dbReference type="Proteomes" id="UP000249390"/>
    </source>
</evidence>
<evidence type="ECO:0000256" key="4">
    <source>
        <dbReference type="ARBA" id="ARBA00022737"/>
    </source>
</evidence>
<evidence type="ECO:0000256" key="5">
    <source>
        <dbReference type="ARBA" id="ARBA00038515"/>
    </source>
</evidence>
<dbReference type="Gene3D" id="3.30.430.20">
    <property type="entry name" value="Gnk2 domain, C-X8-C-X2-C motif"/>
    <property type="match status" value="1"/>
</dbReference>
<comment type="similarity">
    <text evidence="5">Belongs to the cysteine-rich repeat secretory protein family.</text>
</comment>
<feature type="domain" description="Gnk2-homologous" evidence="6">
    <location>
        <begin position="1"/>
        <end position="102"/>
    </location>
</feature>
<comment type="subcellular location">
    <subcellularLocation>
        <location evidence="1">Secreted</location>
    </subcellularLocation>
</comment>
<name>A0A328E3D1_9ASTE</name>
<evidence type="ECO:0000259" key="6">
    <source>
        <dbReference type="PROSITE" id="PS51473"/>
    </source>
</evidence>
<dbReference type="PANTHER" id="PTHR32411:SF43">
    <property type="entry name" value="CYSTEINE-RICH REPEAT SECRETORY PROTEIN 38"/>
    <property type="match status" value="1"/>
</dbReference>
<evidence type="ECO:0000313" key="7">
    <source>
        <dbReference type="EMBL" id="RAL50931.1"/>
    </source>
</evidence>
<dbReference type="EMBL" id="NQVE01000054">
    <property type="protein sequence ID" value="RAL50931.1"/>
    <property type="molecule type" value="Genomic_DNA"/>
</dbReference>
<keyword evidence="4" id="KW-0677">Repeat</keyword>
<dbReference type="CDD" id="cd23509">
    <property type="entry name" value="Gnk2-like"/>
    <property type="match status" value="1"/>
</dbReference>
<keyword evidence="2" id="KW-0964">Secreted</keyword>
<comment type="caution">
    <text evidence="7">The sequence shown here is derived from an EMBL/GenBank/DDBJ whole genome shotgun (WGS) entry which is preliminary data.</text>
</comment>
<evidence type="ECO:0000256" key="3">
    <source>
        <dbReference type="ARBA" id="ARBA00022729"/>
    </source>
</evidence>
<proteinExistence type="inferred from homology"/>
<dbReference type="PROSITE" id="PS51473">
    <property type="entry name" value="GNK2"/>
    <property type="match status" value="1"/>
</dbReference>
<protein>
    <recommendedName>
        <fullName evidence="6">Gnk2-homologous domain-containing protein</fullName>
    </recommendedName>
</protein>
<reference evidence="7 8" key="1">
    <citation type="submission" date="2018-06" db="EMBL/GenBank/DDBJ databases">
        <title>The Genome of Cuscuta australis (Dodder) Provides Insight into the Evolution of Plant Parasitism.</title>
        <authorList>
            <person name="Liu H."/>
        </authorList>
    </citation>
    <scope>NUCLEOTIDE SEQUENCE [LARGE SCALE GENOMIC DNA]</scope>
    <source>
        <strain evidence="8">cv. Yunnan</strain>
        <tissue evidence="7">Vines</tissue>
    </source>
</reference>
<dbReference type="Proteomes" id="UP000249390">
    <property type="component" value="Unassembled WGS sequence"/>
</dbReference>
<keyword evidence="8" id="KW-1185">Reference proteome</keyword>
<dbReference type="AlphaFoldDB" id="A0A328E3D1"/>
<dbReference type="InterPro" id="IPR002902">
    <property type="entry name" value="GNK2"/>
</dbReference>
<dbReference type="Pfam" id="PF01657">
    <property type="entry name" value="Stress-antifung"/>
    <property type="match status" value="1"/>
</dbReference>
<evidence type="ECO:0000256" key="1">
    <source>
        <dbReference type="ARBA" id="ARBA00004613"/>
    </source>
</evidence>
<sequence>MGSCSSPNSSKPQRFMGLLENTLNRMGDIVAATPKKFATLETNVSTLKTIYMLGQCTPDLSKSGCRSCLEAGIRSVPQHCNSALGAEFILASCHIKYDMYPLNKILPSPAHIHCPPVKG</sequence>
<keyword evidence="3" id="KW-0732">Signal</keyword>
<organism evidence="7 8">
    <name type="scientific">Cuscuta australis</name>
    <dbReference type="NCBI Taxonomy" id="267555"/>
    <lineage>
        <taxon>Eukaryota</taxon>
        <taxon>Viridiplantae</taxon>
        <taxon>Streptophyta</taxon>
        <taxon>Embryophyta</taxon>
        <taxon>Tracheophyta</taxon>
        <taxon>Spermatophyta</taxon>
        <taxon>Magnoliopsida</taxon>
        <taxon>eudicotyledons</taxon>
        <taxon>Gunneridae</taxon>
        <taxon>Pentapetalae</taxon>
        <taxon>asterids</taxon>
        <taxon>lamiids</taxon>
        <taxon>Solanales</taxon>
        <taxon>Convolvulaceae</taxon>
        <taxon>Cuscuteae</taxon>
        <taxon>Cuscuta</taxon>
        <taxon>Cuscuta subgen. Grammica</taxon>
        <taxon>Cuscuta sect. Cleistogrammica</taxon>
    </lineage>
</organism>
<gene>
    <name evidence="7" type="ORF">DM860_005287</name>
</gene>
<accession>A0A328E3D1</accession>
<dbReference type="InterPro" id="IPR038408">
    <property type="entry name" value="GNK2_sf"/>
</dbReference>
<evidence type="ECO:0000256" key="2">
    <source>
        <dbReference type="ARBA" id="ARBA00022525"/>
    </source>
</evidence>
<dbReference type="InterPro" id="IPR050581">
    <property type="entry name" value="CRR_secretory_protein"/>
</dbReference>
<dbReference type="PANTHER" id="PTHR32411">
    <property type="entry name" value="CYSTEINE-RICH REPEAT SECRETORY PROTEIN 38-RELATED"/>
    <property type="match status" value="1"/>
</dbReference>
<dbReference type="GO" id="GO:0005576">
    <property type="term" value="C:extracellular region"/>
    <property type="evidence" value="ECO:0007669"/>
    <property type="project" value="UniProtKB-SubCell"/>
</dbReference>